<protein>
    <submittedName>
        <fullName evidence="2">Uncharacterized protein</fullName>
    </submittedName>
</protein>
<accession>A0A6B8W7S0</accession>
<dbReference type="KEGG" id="ckw:CKALI_11420"/>
<name>A0A6B8W7S0_9CORY</name>
<reference evidence="3" key="1">
    <citation type="submission" date="2019-11" db="EMBL/GenBank/DDBJ databases">
        <title>Complete genome sequence of Corynebacterium kalinowskii 1959, a novel Corynebacterium species isolated from soil of a small paddock in Vilsendorf, Germany.</title>
        <authorList>
            <person name="Schaffert L."/>
            <person name="Ruwe M."/>
            <person name="Milse J."/>
            <person name="Hanuschka K."/>
            <person name="Ortseifen V."/>
            <person name="Droste J."/>
            <person name="Brandt D."/>
            <person name="Schlueter L."/>
            <person name="Kutter Y."/>
            <person name="Vinke S."/>
            <person name="Viehoefer P."/>
            <person name="Jacob L."/>
            <person name="Luebke N.-C."/>
            <person name="Schulte-Berndt E."/>
            <person name="Hain C."/>
            <person name="Linder M."/>
            <person name="Schmidt P."/>
            <person name="Wollenschlaeger L."/>
            <person name="Luttermann T."/>
            <person name="Thieme E."/>
            <person name="Hassa J."/>
            <person name="Haak M."/>
            <person name="Wittchen M."/>
            <person name="Mentz A."/>
            <person name="Persicke M."/>
            <person name="Busche T."/>
            <person name="Ruckert C."/>
        </authorList>
    </citation>
    <scope>NUCLEOTIDE SEQUENCE [LARGE SCALE GENOMIC DNA]</scope>
    <source>
        <strain evidence="3">1959</strain>
    </source>
</reference>
<feature type="transmembrane region" description="Helical" evidence="1">
    <location>
        <begin position="26"/>
        <end position="50"/>
    </location>
</feature>
<evidence type="ECO:0000313" key="3">
    <source>
        <dbReference type="Proteomes" id="UP000427071"/>
    </source>
</evidence>
<organism evidence="2 3">
    <name type="scientific">Corynebacterium kalinowskii</name>
    <dbReference type="NCBI Taxonomy" id="2675216"/>
    <lineage>
        <taxon>Bacteria</taxon>
        <taxon>Bacillati</taxon>
        <taxon>Actinomycetota</taxon>
        <taxon>Actinomycetes</taxon>
        <taxon>Mycobacteriales</taxon>
        <taxon>Corynebacteriaceae</taxon>
        <taxon>Corynebacterium</taxon>
    </lineage>
</organism>
<dbReference type="AlphaFoldDB" id="A0A6B8W7S0"/>
<evidence type="ECO:0000256" key="1">
    <source>
        <dbReference type="SAM" id="Phobius"/>
    </source>
</evidence>
<keyword evidence="1" id="KW-1133">Transmembrane helix</keyword>
<evidence type="ECO:0000313" key="2">
    <source>
        <dbReference type="EMBL" id="QGU03128.1"/>
    </source>
</evidence>
<keyword evidence="1" id="KW-0472">Membrane</keyword>
<dbReference type="Proteomes" id="UP000427071">
    <property type="component" value="Chromosome"/>
</dbReference>
<keyword evidence="1" id="KW-0812">Transmembrane</keyword>
<keyword evidence="3" id="KW-1185">Reference proteome</keyword>
<dbReference type="RefSeq" id="WP_156193451.1">
    <property type="nucleotide sequence ID" value="NZ_CP046452.1"/>
</dbReference>
<dbReference type="EMBL" id="CP046452">
    <property type="protein sequence ID" value="QGU03128.1"/>
    <property type="molecule type" value="Genomic_DNA"/>
</dbReference>
<sequence length="53" mass="5868">MTWDNDLLDLARVVSVYDPKPGLPDWYFGALGVALWGAMGCLIIGEWFGVIPQ</sequence>
<gene>
    <name evidence="2" type="ORF">CKALI_11420</name>
</gene>
<proteinExistence type="predicted"/>